<dbReference type="Pfam" id="PF00664">
    <property type="entry name" value="ABC_membrane"/>
    <property type="match status" value="1"/>
</dbReference>
<dbReference type="Pfam" id="PF00005">
    <property type="entry name" value="ABC_tran"/>
    <property type="match status" value="1"/>
</dbReference>
<comment type="subcellular location">
    <subcellularLocation>
        <location evidence="1">Cell membrane</location>
        <topology evidence="1">Multi-pass membrane protein</topology>
    </subcellularLocation>
</comment>
<dbReference type="SMART" id="SM00382">
    <property type="entry name" value="AAA"/>
    <property type="match status" value="1"/>
</dbReference>
<keyword evidence="4" id="KW-0547">Nucleotide-binding</keyword>
<dbReference type="GO" id="GO:0140359">
    <property type="term" value="F:ABC-type transporter activity"/>
    <property type="evidence" value="ECO:0007669"/>
    <property type="project" value="InterPro"/>
</dbReference>
<keyword evidence="2" id="KW-1003">Cell membrane</keyword>
<dbReference type="PROSITE" id="PS50929">
    <property type="entry name" value="ABC_TM1F"/>
    <property type="match status" value="1"/>
</dbReference>
<feature type="transmembrane region" description="Helical" evidence="8">
    <location>
        <begin position="274"/>
        <end position="292"/>
    </location>
</feature>
<gene>
    <name evidence="11" type="ORF">KZZ10_05645</name>
</gene>
<evidence type="ECO:0000256" key="5">
    <source>
        <dbReference type="ARBA" id="ARBA00022840"/>
    </source>
</evidence>
<organism evidence="11 12">
    <name type="scientific">Zwartia hollandica</name>
    <dbReference type="NCBI Taxonomy" id="324606"/>
    <lineage>
        <taxon>Bacteria</taxon>
        <taxon>Pseudomonadati</taxon>
        <taxon>Pseudomonadota</taxon>
        <taxon>Betaproteobacteria</taxon>
        <taxon>Burkholderiales</taxon>
        <taxon>Alcaligenaceae</taxon>
        <taxon>Zwartia</taxon>
    </lineage>
</organism>
<dbReference type="Gene3D" id="3.40.50.300">
    <property type="entry name" value="P-loop containing nucleotide triphosphate hydrolases"/>
    <property type="match status" value="1"/>
</dbReference>
<name>A0A953T4R6_9BURK</name>
<evidence type="ECO:0000256" key="2">
    <source>
        <dbReference type="ARBA" id="ARBA00022475"/>
    </source>
</evidence>
<dbReference type="PANTHER" id="PTHR24221:SF654">
    <property type="entry name" value="ATP-BINDING CASSETTE SUB-FAMILY B MEMBER 6"/>
    <property type="match status" value="1"/>
</dbReference>
<feature type="domain" description="ABC transmembrane type-1" evidence="10">
    <location>
        <begin position="29"/>
        <end position="289"/>
    </location>
</feature>
<protein>
    <submittedName>
        <fullName evidence="11">ABC transporter ATP-binding protein/permease</fullName>
    </submittedName>
</protein>
<feature type="transmembrane region" description="Helical" evidence="8">
    <location>
        <begin position="187"/>
        <end position="206"/>
    </location>
</feature>
<keyword evidence="12" id="KW-1185">Reference proteome</keyword>
<feature type="transmembrane region" description="Helical" evidence="8">
    <location>
        <begin position="83"/>
        <end position="105"/>
    </location>
</feature>
<feature type="domain" description="ABC transporter" evidence="9">
    <location>
        <begin position="365"/>
        <end position="598"/>
    </location>
</feature>
<feature type="transmembrane region" description="Helical" evidence="8">
    <location>
        <begin position="28"/>
        <end position="57"/>
    </location>
</feature>
<evidence type="ECO:0000259" key="9">
    <source>
        <dbReference type="PROSITE" id="PS50893"/>
    </source>
</evidence>
<comment type="caution">
    <text evidence="11">The sequence shown here is derived from an EMBL/GenBank/DDBJ whole genome shotgun (WGS) entry which is preliminary data.</text>
</comment>
<evidence type="ECO:0000313" key="11">
    <source>
        <dbReference type="EMBL" id="MBZ1350122.1"/>
    </source>
</evidence>
<dbReference type="GO" id="GO:0005524">
    <property type="term" value="F:ATP binding"/>
    <property type="evidence" value="ECO:0007669"/>
    <property type="project" value="UniProtKB-KW"/>
</dbReference>
<evidence type="ECO:0000256" key="8">
    <source>
        <dbReference type="SAM" id="Phobius"/>
    </source>
</evidence>
<dbReference type="PANTHER" id="PTHR24221">
    <property type="entry name" value="ATP-BINDING CASSETTE SUB-FAMILY B"/>
    <property type="match status" value="1"/>
</dbReference>
<dbReference type="InterPro" id="IPR036640">
    <property type="entry name" value="ABC1_TM_sf"/>
</dbReference>
<keyword evidence="5 11" id="KW-0067">ATP-binding</keyword>
<reference evidence="11" key="1">
    <citation type="submission" date="2021-07" db="EMBL/GenBank/DDBJ databases">
        <title>New genus and species of the family Alcaligenaceae.</title>
        <authorList>
            <person name="Hahn M.W."/>
        </authorList>
    </citation>
    <scope>NUCLEOTIDE SEQUENCE</scope>
    <source>
        <strain evidence="11">LF4-65</strain>
    </source>
</reference>
<dbReference type="GO" id="GO:0016887">
    <property type="term" value="F:ATP hydrolysis activity"/>
    <property type="evidence" value="ECO:0007669"/>
    <property type="project" value="InterPro"/>
</dbReference>
<dbReference type="InterPro" id="IPR003593">
    <property type="entry name" value="AAA+_ATPase"/>
</dbReference>
<dbReference type="AlphaFoldDB" id="A0A953T4R6"/>
<dbReference type="PROSITE" id="PS50893">
    <property type="entry name" value="ABC_TRANSPORTER_2"/>
    <property type="match status" value="1"/>
</dbReference>
<dbReference type="Gene3D" id="1.20.1560.10">
    <property type="entry name" value="ABC transporter type 1, transmembrane domain"/>
    <property type="match status" value="1"/>
</dbReference>
<dbReference type="InterPro" id="IPR017871">
    <property type="entry name" value="ABC_transporter-like_CS"/>
</dbReference>
<evidence type="ECO:0000256" key="4">
    <source>
        <dbReference type="ARBA" id="ARBA00022741"/>
    </source>
</evidence>
<keyword evidence="3 8" id="KW-0812">Transmembrane</keyword>
<sequence length="598" mass="64877">MKEQPTQSLLPLLYRLWPHISLRRRRQFALLFLLMVVCSIGEIVSIGTILPFLAVLISPERLFDIQFVKIAATYFGVTEPRDLLFPLTVLFASAALLSGALRLSLLWAQTRLSQALGADLSISIYRRSLFQPYEVQIARNSSDLIAGISGKASNVVNCAIVPILVIASSCLMLFAIISTLVALEPKVALMAFTGFGLIYGVVSLVVKKQLKASGERVNRESTQVIKALQEGLGGIRDVLIDGTQNVYCDVYRKADVSLRLAHASISTTSNSPRFVIEALGIVLIALLAYGLASRDEGVAGAVPLLGALALGAQRLLPILQQTYSSWAGMVGGQALLAEALDLLEQPLPAYADEPVPSAMPFRNAISAVALSFRYTTKPVNVLENISFTIPRGARVGIIGSTGSGKSTLLDIMMGLLIPTSGSLKIDDITVTEENYRSWQAHIAHVPQVIFLADISIAENIAFGLPAAKIDMNRVKLCARQAQIADTIESWDEGYDTRVGERGVKLSGGQRQRIGIARALYKQADVIIFDEATSALDNETETAVMHSINSLSAELTLILVAHRLSTLKNCTHIIEVANGRIERFGSYTDIIGERESFRT</sequence>
<evidence type="ECO:0000256" key="3">
    <source>
        <dbReference type="ARBA" id="ARBA00022692"/>
    </source>
</evidence>
<dbReference type="SUPFAM" id="SSF52540">
    <property type="entry name" value="P-loop containing nucleoside triphosphate hydrolases"/>
    <property type="match status" value="1"/>
</dbReference>
<dbReference type="InterPro" id="IPR011527">
    <property type="entry name" value="ABC1_TM_dom"/>
</dbReference>
<feature type="transmembrane region" description="Helical" evidence="8">
    <location>
        <begin position="159"/>
        <end position="181"/>
    </location>
</feature>
<evidence type="ECO:0000256" key="7">
    <source>
        <dbReference type="ARBA" id="ARBA00023136"/>
    </source>
</evidence>
<dbReference type="InterPro" id="IPR003439">
    <property type="entry name" value="ABC_transporter-like_ATP-bd"/>
</dbReference>
<evidence type="ECO:0000313" key="12">
    <source>
        <dbReference type="Proteomes" id="UP000739565"/>
    </source>
</evidence>
<keyword evidence="6 8" id="KW-1133">Transmembrane helix</keyword>
<accession>A0A953T4R6</accession>
<dbReference type="InterPro" id="IPR039421">
    <property type="entry name" value="Type_1_exporter"/>
</dbReference>
<evidence type="ECO:0000256" key="1">
    <source>
        <dbReference type="ARBA" id="ARBA00004651"/>
    </source>
</evidence>
<evidence type="ECO:0000256" key="6">
    <source>
        <dbReference type="ARBA" id="ARBA00022989"/>
    </source>
</evidence>
<keyword evidence="7 8" id="KW-0472">Membrane</keyword>
<dbReference type="GO" id="GO:0005886">
    <property type="term" value="C:plasma membrane"/>
    <property type="evidence" value="ECO:0007669"/>
    <property type="project" value="UniProtKB-SubCell"/>
</dbReference>
<dbReference type="Proteomes" id="UP000739565">
    <property type="component" value="Unassembled WGS sequence"/>
</dbReference>
<dbReference type="GO" id="GO:0034040">
    <property type="term" value="F:ATPase-coupled lipid transmembrane transporter activity"/>
    <property type="evidence" value="ECO:0007669"/>
    <property type="project" value="TreeGrafter"/>
</dbReference>
<proteinExistence type="predicted"/>
<dbReference type="EMBL" id="JAHXRI010000006">
    <property type="protein sequence ID" value="MBZ1350122.1"/>
    <property type="molecule type" value="Genomic_DNA"/>
</dbReference>
<dbReference type="PROSITE" id="PS00211">
    <property type="entry name" value="ABC_TRANSPORTER_1"/>
    <property type="match status" value="1"/>
</dbReference>
<dbReference type="SUPFAM" id="SSF90123">
    <property type="entry name" value="ABC transporter transmembrane region"/>
    <property type="match status" value="1"/>
</dbReference>
<dbReference type="RefSeq" id="WP_259660518.1">
    <property type="nucleotide sequence ID" value="NZ_JAHXRI010000006.1"/>
</dbReference>
<evidence type="ECO:0000259" key="10">
    <source>
        <dbReference type="PROSITE" id="PS50929"/>
    </source>
</evidence>
<dbReference type="InterPro" id="IPR027417">
    <property type="entry name" value="P-loop_NTPase"/>
</dbReference>